<keyword evidence="2" id="KW-1185">Reference proteome</keyword>
<gene>
    <name evidence="1" type="ORF">C7460_11511</name>
</gene>
<dbReference type="Pfam" id="PF09957">
    <property type="entry name" value="VapB_antitoxin"/>
    <property type="match status" value="1"/>
</dbReference>
<dbReference type="AlphaFoldDB" id="A0A3D9L2W7"/>
<comment type="caution">
    <text evidence="1">The sequence shown here is derived from an EMBL/GenBank/DDBJ whole genome shotgun (WGS) entry which is preliminary data.</text>
</comment>
<reference evidence="1 2" key="1">
    <citation type="submission" date="2018-07" db="EMBL/GenBank/DDBJ databases">
        <title>Genomic Encyclopedia of Type Strains, Phase IV (KMG-IV): sequencing the most valuable type-strain genomes for metagenomic binning, comparative biology and taxonomic classification.</title>
        <authorList>
            <person name="Goeker M."/>
        </authorList>
    </citation>
    <scope>NUCLEOTIDE SEQUENCE [LARGE SCALE GENOMIC DNA]</scope>
    <source>
        <strain evidence="1 2">DSM 4134</strain>
    </source>
</reference>
<proteinExistence type="predicted"/>
<name>A0A3D9L2W7_MARFU</name>
<dbReference type="InterPro" id="IPR019239">
    <property type="entry name" value="VapB_antitoxin"/>
</dbReference>
<organism evidence="1 2">
    <name type="scientific">Marinoscillum furvescens DSM 4134</name>
    <dbReference type="NCBI Taxonomy" id="1122208"/>
    <lineage>
        <taxon>Bacteria</taxon>
        <taxon>Pseudomonadati</taxon>
        <taxon>Bacteroidota</taxon>
        <taxon>Cytophagia</taxon>
        <taxon>Cytophagales</taxon>
        <taxon>Reichenbachiellaceae</taxon>
        <taxon>Marinoscillum</taxon>
    </lineage>
</organism>
<accession>A0A3D9L2W7</accession>
<dbReference type="Proteomes" id="UP000256779">
    <property type="component" value="Unassembled WGS sequence"/>
</dbReference>
<evidence type="ECO:0000313" key="2">
    <source>
        <dbReference type="Proteomes" id="UP000256779"/>
    </source>
</evidence>
<evidence type="ECO:0000313" key="1">
    <source>
        <dbReference type="EMBL" id="RED96122.1"/>
    </source>
</evidence>
<dbReference type="EMBL" id="QREG01000015">
    <property type="protein sequence ID" value="RED96122.1"/>
    <property type="molecule type" value="Genomic_DNA"/>
</dbReference>
<protein>
    <submittedName>
        <fullName evidence="1">VapB protein of antitoxin of type II toxin-antitoxin system</fullName>
    </submittedName>
</protein>
<sequence length="85" mass="9956">MLYRIFMFDTIKHTIMKVTAIIDDKLIEEVKAYTKGKNITESITIALKEYLRAQKMDALLEEIEQHPLILNDAAAKYGRDQNRNR</sequence>